<feature type="coiled-coil region" evidence="6">
    <location>
        <begin position="128"/>
        <end position="155"/>
    </location>
</feature>
<evidence type="ECO:0000256" key="6">
    <source>
        <dbReference type="SAM" id="Coils"/>
    </source>
</evidence>
<dbReference type="AlphaFoldDB" id="A0A8H6XAZ9"/>
<feature type="compositionally biased region" description="Basic and acidic residues" evidence="7">
    <location>
        <begin position="298"/>
        <end position="312"/>
    </location>
</feature>
<accession>A0A8H6XAZ9</accession>
<dbReference type="SUPFAM" id="SSF47459">
    <property type="entry name" value="HLH, helix-loop-helix DNA-binding domain"/>
    <property type="match status" value="1"/>
</dbReference>
<feature type="region of interest" description="Disordered" evidence="7">
    <location>
        <begin position="278"/>
        <end position="341"/>
    </location>
</feature>
<keyword evidence="10" id="KW-1185">Reference proteome</keyword>
<dbReference type="PROSITE" id="PS50888">
    <property type="entry name" value="BHLH"/>
    <property type="match status" value="1"/>
</dbReference>
<evidence type="ECO:0000259" key="8">
    <source>
        <dbReference type="PROSITE" id="PS50888"/>
    </source>
</evidence>
<protein>
    <submittedName>
        <fullName evidence="9">BHLH domain-containing protein</fullName>
    </submittedName>
</protein>
<dbReference type="InterPro" id="IPR011598">
    <property type="entry name" value="bHLH_dom"/>
</dbReference>
<feature type="compositionally biased region" description="Acidic residues" evidence="7">
    <location>
        <begin position="193"/>
        <end position="202"/>
    </location>
</feature>
<dbReference type="InterPro" id="IPR036638">
    <property type="entry name" value="HLH_DNA-bd_sf"/>
</dbReference>
<name>A0A8H6XAZ9_9AGAR</name>
<gene>
    <name evidence="9" type="ORF">MSAN_02258100</name>
</gene>
<feature type="region of interest" description="Disordered" evidence="7">
    <location>
        <begin position="1"/>
        <end position="83"/>
    </location>
</feature>
<keyword evidence="1" id="KW-0805">Transcription regulation</keyword>
<feature type="compositionally biased region" description="Basic and acidic residues" evidence="7">
    <location>
        <begin position="69"/>
        <end position="83"/>
    </location>
</feature>
<feature type="domain" description="BHLH" evidence="8">
    <location>
        <begin position="72"/>
        <end position="124"/>
    </location>
</feature>
<dbReference type="GO" id="GO:0045944">
    <property type="term" value="P:positive regulation of transcription by RNA polymerase II"/>
    <property type="evidence" value="ECO:0007669"/>
    <property type="project" value="TreeGrafter"/>
</dbReference>
<sequence length="526" mass="55182">MAMTTATTTTTAAAPSPSADVKPVVPDAAPASPVNANAKTETDATNAPSTTGSAGAPAAPKRRAARRANTAERRATHNAVERMRRETLNGRFLTLASLLPPLAALRRPSKAAIVSSSIATVNAARRHRVLAAQTLRALSREAEQLRREVNEWRARARVPQLDIPVRSDAHHAVLRAELEDFDLALEDGVVLEEEGDEEDNDDANNGHSSPGAGDSPAPVSPQSQSQSPVSPASAQEEQFRRARSASTSVPGSAHGFPAIPLAAPMSVPMAAPMPMRTFKRKRISRSSSSSPKRTAARGYKEDQEDKGSREAASHSTRPLRRLPPLVPRAAGAVGGTGRRRRLRVRVQASVPPLGWATRCRGMMQGGMHPHPGAAMQMQSGMPMKGGYFDAPAPVGAGAAYDLGLGFEAEESLLLGSAAPSMSAANNMAWASANPAHPAFAAAQAQAQAVRLREVYEQQAQMLGMQLGGGVGMPMQMGMNAGMGGMQMSMSMNGGMPMMGGGMMGGINGVAQGQYLHQQAPVPVGRF</sequence>
<keyword evidence="2" id="KW-0238">DNA-binding</keyword>
<dbReference type="GO" id="GO:0003700">
    <property type="term" value="F:DNA-binding transcription factor activity"/>
    <property type="evidence" value="ECO:0007669"/>
    <property type="project" value="TreeGrafter"/>
</dbReference>
<dbReference type="PANTHER" id="PTHR10328:SF3">
    <property type="entry name" value="PROTEIN MAX"/>
    <property type="match status" value="1"/>
</dbReference>
<dbReference type="OrthoDB" id="3069403at2759"/>
<evidence type="ECO:0000256" key="4">
    <source>
        <dbReference type="ARBA" id="ARBA00023163"/>
    </source>
</evidence>
<comment type="caution">
    <text evidence="9">The sequence shown here is derived from an EMBL/GenBank/DDBJ whole genome shotgun (WGS) entry which is preliminary data.</text>
</comment>
<dbReference type="GO" id="GO:0090575">
    <property type="term" value="C:RNA polymerase II transcription regulator complex"/>
    <property type="evidence" value="ECO:0007669"/>
    <property type="project" value="TreeGrafter"/>
</dbReference>
<proteinExistence type="predicted"/>
<feature type="compositionally biased region" description="Low complexity" evidence="7">
    <location>
        <begin position="1"/>
        <end position="39"/>
    </location>
</feature>
<evidence type="ECO:0000256" key="1">
    <source>
        <dbReference type="ARBA" id="ARBA00023015"/>
    </source>
</evidence>
<evidence type="ECO:0000313" key="9">
    <source>
        <dbReference type="EMBL" id="KAF7337326.1"/>
    </source>
</evidence>
<feature type="compositionally biased region" description="Low complexity" evidence="7">
    <location>
        <begin position="215"/>
        <end position="235"/>
    </location>
</feature>
<feature type="compositionally biased region" description="Polar residues" evidence="7">
    <location>
        <begin position="43"/>
        <end position="53"/>
    </location>
</feature>
<evidence type="ECO:0000313" key="10">
    <source>
        <dbReference type="Proteomes" id="UP000623467"/>
    </source>
</evidence>
<evidence type="ECO:0000256" key="3">
    <source>
        <dbReference type="ARBA" id="ARBA00023159"/>
    </source>
</evidence>
<dbReference type="PANTHER" id="PTHR10328">
    <property type="entry name" value="PROTEIN MAX MYC-ASSOCIATED FACTOR X"/>
    <property type="match status" value="1"/>
</dbReference>
<evidence type="ECO:0000256" key="2">
    <source>
        <dbReference type="ARBA" id="ARBA00023125"/>
    </source>
</evidence>
<dbReference type="Pfam" id="PF00010">
    <property type="entry name" value="HLH"/>
    <property type="match status" value="1"/>
</dbReference>
<evidence type="ECO:0000256" key="7">
    <source>
        <dbReference type="SAM" id="MobiDB-lite"/>
    </source>
</evidence>
<dbReference type="GO" id="GO:0003677">
    <property type="term" value="F:DNA binding"/>
    <property type="evidence" value="ECO:0007669"/>
    <property type="project" value="UniProtKB-KW"/>
</dbReference>
<keyword evidence="5" id="KW-0539">Nucleus</keyword>
<evidence type="ECO:0000256" key="5">
    <source>
        <dbReference type="ARBA" id="ARBA00023242"/>
    </source>
</evidence>
<keyword evidence="3" id="KW-0010">Activator</keyword>
<organism evidence="9 10">
    <name type="scientific">Mycena sanguinolenta</name>
    <dbReference type="NCBI Taxonomy" id="230812"/>
    <lineage>
        <taxon>Eukaryota</taxon>
        <taxon>Fungi</taxon>
        <taxon>Dikarya</taxon>
        <taxon>Basidiomycota</taxon>
        <taxon>Agaricomycotina</taxon>
        <taxon>Agaricomycetes</taxon>
        <taxon>Agaricomycetidae</taxon>
        <taxon>Agaricales</taxon>
        <taxon>Marasmiineae</taxon>
        <taxon>Mycenaceae</taxon>
        <taxon>Mycena</taxon>
    </lineage>
</organism>
<dbReference type="SMART" id="SM00353">
    <property type="entry name" value="HLH"/>
    <property type="match status" value="1"/>
</dbReference>
<feature type="region of interest" description="Disordered" evidence="7">
    <location>
        <begin position="193"/>
        <end position="253"/>
    </location>
</feature>
<dbReference type="EMBL" id="JACAZH010000034">
    <property type="protein sequence ID" value="KAF7337326.1"/>
    <property type="molecule type" value="Genomic_DNA"/>
</dbReference>
<dbReference type="CDD" id="cd00083">
    <property type="entry name" value="bHLH_SF"/>
    <property type="match status" value="1"/>
</dbReference>
<dbReference type="Proteomes" id="UP000623467">
    <property type="component" value="Unassembled WGS sequence"/>
</dbReference>
<dbReference type="Gene3D" id="4.10.280.10">
    <property type="entry name" value="Helix-loop-helix DNA-binding domain"/>
    <property type="match status" value="1"/>
</dbReference>
<dbReference type="GO" id="GO:0046983">
    <property type="term" value="F:protein dimerization activity"/>
    <property type="evidence" value="ECO:0007669"/>
    <property type="project" value="InterPro"/>
</dbReference>
<keyword evidence="4" id="KW-0804">Transcription</keyword>
<reference evidence="9" key="1">
    <citation type="submission" date="2020-05" db="EMBL/GenBank/DDBJ databases">
        <title>Mycena genomes resolve the evolution of fungal bioluminescence.</title>
        <authorList>
            <person name="Tsai I.J."/>
        </authorList>
    </citation>
    <scope>NUCLEOTIDE SEQUENCE</scope>
    <source>
        <strain evidence="9">160909Yilan</strain>
    </source>
</reference>
<keyword evidence="6" id="KW-0175">Coiled coil</keyword>